<dbReference type="Pfam" id="PF00085">
    <property type="entry name" value="Thioredoxin"/>
    <property type="match status" value="1"/>
</dbReference>
<keyword evidence="3" id="KW-0479">Metal-binding</keyword>
<keyword evidence="6" id="KW-0676">Redox-active center</keyword>
<evidence type="ECO:0000256" key="5">
    <source>
        <dbReference type="ARBA" id="ARBA00023157"/>
    </source>
</evidence>
<name>A0A7Y2P1R0_9BURK</name>
<dbReference type="Pfam" id="PF21352">
    <property type="entry name" value="Zn_ribbon_Thio2"/>
    <property type="match status" value="1"/>
</dbReference>
<sequence>MSDPIHVVCPQCDAVNRLAQQRLRDAPVCGKCAQALFAGQPLEVDSARFTKHVARNDLPVLVDFWAPWCGPCKMMAPHFAQAAAQLEPAVRLLKVDTERHQELSARFAIRSIPTIALFRGGSEIARQAGAMDARGIAAWVQAQLPHG</sequence>
<dbReference type="Gene3D" id="2.30.30.380">
    <property type="entry name" value="Zn-finger domain of Sec23/24"/>
    <property type="match status" value="1"/>
</dbReference>
<keyword evidence="4" id="KW-0249">Electron transport</keyword>
<dbReference type="SUPFAM" id="SSF52833">
    <property type="entry name" value="Thioredoxin-like"/>
    <property type="match status" value="1"/>
</dbReference>
<dbReference type="PROSITE" id="PS51352">
    <property type="entry name" value="THIOREDOXIN_2"/>
    <property type="match status" value="1"/>
</dbReference>
<dbReference type="NCBIfam" id="NF008229">
    <property type="entry name" value="PRK10996.1"/>
    <property type="match status" value="1"/>
</dbReference>
<evidence type="ECO:0000256" key="1">
    <source>
        <dbReference type="ARBA" id="ARBA00008987"/>
    </source>
</evidence>
<dbReference type="InterPro" id="IPR017937">
    <property type="entry name" value="Thioredoxin_CS"/>
</dbReference>
<organism evidence="9 10">
    <name type="scientific">Telluria aromaticivorans</name>
    <dbReference type="NCBI Taxonomy" id="2725995"/>
    <lineage>
        <taxon>Bacteria</taxon>
        <taxon>Pseudomonadati</taxon>
        <taxon>Pseudomonadota</taxon>
        <taxon>Betaproteobacteria</taxon>
        <taxon>Burkholderiales</taxon>
        <taxon>Oxalobacteraceae</taxon>
        <taxon>Telluria group</taxon>
        <taxon>Telluria</taxon>
    </lineage>
</organism>
<evidence type="ECO:0000256" key="7">
    <source>
        <dbReference type="NCBIfam" id="TIGR01068"/>
    </source>
</evidence>
<dbReference type="Proteomes" id="UP000533905">
    <property type="component" value="Unassembled WGS sequence"/>
</dbReference>
<evidence type="ECO:0000256" key="6">
    <source>
        <dbReference type="ARBA" id="ARBA00023284"/>
    </source>
</evidence>
<dbReference type="InterPro" id="IPR049299">
    <property type="entry name" value="Thio2_N"/>
</dbReference>
<evidence type="ECO:0000256" key="3">
    <source>
        <dbReference type="ARBA" id="ARBA00022723"/>
    </source>
</evidence>
<evidence type="ECO:0000259" key="8">
    <source>
        <dbReference type="PROSITE" id="PS51352"/>
    </source>
</evidence>
<comment type="caution">
    <text evidence="9">The sequence shown here is derived from an EMBL/GenBank/DDBJ whole genome shotgun (WGS) entry which is preliminary data.</text>
</comment>
<dbReference type="FunFam" id="3.40.30.10:FF:000001">
    <property type="entry name" value="Thioredoxin"/>
    <property type="match status" value="1"/>
</dbReference>
<evidence type="ECO:0000313" key="9">
    <source>
        <dbReference type="EMBL" id="NNG25509.1"/>
    </source>
</evidence>
<dbReference type="PANTHER" id="PTHR45663:SF11">
    <property type="entry name" value="GEO12009P1"/>
    <property type="match status" value="1"/>
</dbReference>
<proteinExistence type="inferred from homology"/>
<feature type="domain" description="Thioredoxin" evidence="8">
    <location>
        <begin position="20"/>
        <end position="145"/>
    </location>
</feature>
<dbReference type="InterPro" id="IPR036249">
    <property type="entry name" value="Thioredoxin-like_sf"/>
</dbReference>
<gene>
    <name evidence="9" type="primary">trxC</name>
    <name evidence="9" type="ORF">HGB41_21220</name>
</gene>
<dbReference type="Gene3D" id="3.40.30.10">
    <property type="entry name" value="Glutaredoxin"/>
    <property type="match status" value="1"/>
</dbReference>
<reference evidence="9 10" key="1">
    <citation type="submission" date="2020-04" db="EMBL/GenBank/DDBJ databases">
        <title>Massilia sp. nov., a cold adapted bacteria isolated from Arctic soil.</title>
        <authorList>
            <person name="Son J."/>
            <person name="Ka J.-O."/>
        </authorList>
    </citation>
    <scope>NUCLEOTIDE SEQUENCE [LARGE SCALE GENOMIC DNA]</scope>
    <source>
        <strain evidence="9 10">ML15P13</strain>
    </source>
</reference>
<keyword evidence="2" id="KW-0813">Transport</keyword>
<dbReference type="InterPro" id="IPR005746">
    <property type="entry name" value="Thioredoxin"/>
</dbReference>
<protein>
    <recommendedName>
        <fullName evidence="7">Thioredoxin</fullName>
    </recommendedName>
</protein>
<dbReference type="GO" id="GO:0005829">
    <property type="term" value="C:cytosol"/>
    <property type="evidence" value="ECO:0007669"/>
    <property type="project" value="TreeGrafter"/>
</dbReference>
<dbReference type="PANTHER" id="PTHR45663">
    <property type="entry name" value="GEO12009P1"/>
    <property type="match status" value="1"/>
</dbReference>
<dbReference type="GO" id="GO:0015035">
    <property type="term" value="F:protein-disulfide reductase activity"/>
    <property type="evidence" value="ECO:0007669"/>
    <property type="project" value="UniProtKB-UniRule"/>
</dbReference>
<keyword evidence="5" id="KW-1015">Disulfide bond</keyword>
<comment type="similarity">
    <text evidence="1">Belongs to the thioredoxin family.</text>
</comment>
<accession>A0A7Y2P1R0</accession>
<evidence type="ECO:0000256" key="4">
    <source>
        <dbReference type="ARBA" id="ARBA00022982"/>
    </source>
</evidence>
<evidence type="ECO:0000256" key="2">
    <source>
        <dbReference type="ARBA" id="ARBA00022448"/>
    </source>
</evidence>
<evidence type="ECO:0000313" key="10">
    <source>
        <dbReference type="Proteomes" id="UP000533905"/>
    </source>
</evidence>
<dbReference type="GO" id="GO:0046872">
    <property type="term" value="F:metal ion binding"/>
    <property type="evidence" value="ECO:0007669"/>
    <property type="project" value="UniProtKB-KW"/>
</dbReference>
<dbReference type="InterPro" id="IPR013766">
    <property type="entry name" value="Thioredoxin_domain"/>
</dbReference>
<dbReference type="GO" id="GO:0045454">
    <property type="term" value="P:cell redox homeostasis"/>
    <property type="evidence" value="ECO:0007669"/>
    <property type="project" value="TreeGrafter"/>
</dbReference>
<dbReference type="EMBL" id="JABAIV010000010">
    <property type="protein sequence ID" value="NNG25509.1"/>
    <property type="molecule type" value="Genomic_DNA"/>
</dbReference>
<dbReference type="NCBIfam" id="TIGR01068">
    <property type="entry name" value="thioredoxin"/>
    <property type="match status" value="1"/>
</dbReference>
<dbReference type="AlphaFoldDB" id="A0A7Y2P1R0"/>
<dbReference type="CDD" id="cd02947">
    <property type="entry name" value="TRX_family"/>
    <property type="match status" value="1"/>
</dbReference>
<dbReference type="RefSeq" id="WP_171088241.1">
    <property type="nucleotide sequence ID" value="NZ_JABAIV010000010.1"/>
</dbReference>
<dbReference type="PRINTS" id="PR00421">
    <property type="entry name" value="THIOREDOXIN"/>
</dbReference>
<dbReference type="PROSITE" id="PS00194">
    <property type="entry name" value="THIOREDOXIN_1"/>
    <property type="match status" value="1"/>
</dbReference>
<keyword evidence="10" id="KW-1185">Reference proteome</keyword>